<dbReference type="InterPro" id="IPR047873">
    <property type="entry name" value="Ribosomal_uL16"/>
</dbReference>
<evidence type="ECO:0000256" key="3">
    <source>
        <dbReference type="ARBA" id="ARBA00023274"/>
    </source>
</evidence>
<dbReference type="GO" id="GO:0006412">
    <property type="term" value="P:translation"/>
    <property type="evidence" value="ECO:0007669"/>
    <property type="project" value="InterPro"/>
</dbReference>
<evidence type="ECO:0000313" key="4">
    <source>
        <dbReference type="EMBL" id="QNO54438.1"/>
    </source>
</evidence>
<protein>
    <submittedName>
        <fullName evidence="4">50S ribosomal protein L10e</fullName>
    </submittedName>
</protein>
<dbReference type="EMBL" id="MT631579">
    <property type="protein sequence ID" value="QNO54438.1"/>
    <property type="molecule type" value="Genomic_DNA"/>
</dbReference>
<evidence type="ECO:0000256" key="1">
    <source>
        <dbReference type="ARBA" id="ARBA00008931"/>
    </source>
</evidence>
<dbReference type="PANTHER" id="PTHR11726">
    <property type="entry name" value="60S RIBOSOMAL PROTEIN L10"/>
    <property type="match status" value="1"/>
</dbReference>
<dbReference type="PIRSF" id="PIRSF005590">
    <property type="entry name" value="Ribosomal_L10"/>
    <property type="match status" value="1"/>
</dbReference>
<dbReference type="SUPFAM" id="SSF54686">
    <property type="entry name" value="Ribosomal protein L16p/L10e"/>
    <property type="match status" value="1"/>
</dbReference>
<dbReference type="InterPro" id="IPR001197">
    <property type="entry name" value="Ribosomal_uL16_euk_arch"/>
</dbReference>
<dbReference type="InterPro" id="IPR036920">
    <property type="entry name" value="Ribosomal_uL16_sf"/>
</dbReference>
<organism evidence="4">
    <name type="scientific">Candidatus Methanophaga sp. ANME-1 ERB7</name>
    <dbReference type="NCBI Taxonomy" id="2759913"/>
    <lineage>
        <taxon>Archaea</taxon>
        <taxon>Methanobacteriati</taxon>
        <taxon>Methanobacteriota</taxon>
        <taxon>Stenosarchaea group</taxon>
        <taxon>Methanomicrobia</taxon>
        <taxon>Candidatus Methanophagales</taxon>
        <taxon>Candidatus Methanophagaceae</taxon>
        <taxon>Candidatus Methanophaga</taxon>
    </lineage>
</organism>
<accession>A0A7G9Z2F4</accession>
<proteinExistence type="inferred from homology"/>
<keyword evidence="2 4" id="KW-0689">Ribosomal protein</keyword>
<dbReference type="GO" id="GO:1990904">
    <property type="term" value="C:ribonucleoprotein complex"/>
    <property type="evidence" value="ECO:0007669"/>
    <property type="project" value="UniProtKB-KW"/>
</dbReference>
<dbReference type="AlphaFoldDB" id="A0A7G9Z2F4"/>
<dbReference type="GO" id="GO:0003735">
    <property type="term" value="F:structural constituent of ribosome"/>
    <property type="evidence" value="ECO:0007669"/>
    <property type="project" value="InterPro"/>
</dbReference>
<evidence type="ECO:0000256" key="2">
    <source>
        <dbReference type="ARBA" id="ARBA00022980"/>
    </source>
</evidence>
<dbReference type="GO" id="GO:0005840">
    <property type="term" value="C:ribosome"/>
    <property type="evidence" value="ECO:0007669"/>
    <property type="project" value="UniProtKB-KW"/>
</dbReference>
<dbReference type="NCBIfam" id="NF003239">
    <property type="entry name" value="PRK04199.1-4"/>
    <property type="match status" value="1"/>
</dbReference>
<keyword evidence="3" id="KW-0687">Ribonucleoprotein</keyword>
<gene>
    <name evidence="4" type="ORF">IPKNHHKO_00012</name>
</gene>
<dbReference type="Pfam" id="PF00252">
    <property type="entry name" value="Ribosomal_L16"/>
    <property type="match status" value="1"/>
</dbReference>
<reference evidence="4" key="1">
    <citation type="submission" date="2020-06" db="EMBL/GenBank/DDBJ databases">
        <title>Unique genomic features of the anaerobic methanotrophic archaea.</title>
        <authorList>
            <person name="Chadwick G.L."/>
            <person name="Skennerton C.T."/>
            <person name="Laso-Perez R."/>
            <person name="Leu A.O."/>
            <person name="Speth D.R."/>
            <person name="Yu H."/>
            <person name="Morgan-Lang C."/>
            <person name="Hatzenpichler R."/>
            <person name="Goudeau D."/>
            <person name="Malmstrom R."/>
            <person name="Brazelton W.J."/>
            <person name="Woyke T."/>
            <person name="Hallam S.J."/>
            <person name="Tyson G.W."/>
            <person name="Wegener G."/>
            <person name="Boetius A."/>
            <person name="Orphan V."/>
        </authorList>
    </citation>
    <scope>NUCLEOTIDE SEQUENCE</scope>
</reference>
<dbReference type="Gene3D" id="3.90.1170.10">
    <property type="entry name" value="Ribosomal protein L10e/L16"/>
    <property type="match status" value="1"/>
</dbReference>
<comment type="similarity">
    <text evidence="1">Belongs to the universal ribosomal protein uL16 family.</text>
</comment>
<sequence>MAGLRPGRAIRDSDKVAWTRYSKRKPRKSFIKAMPHGNLHQYRMGAMKDDFDLVVHLQSLEPIIIRDNSMESARQTSNKLLESKMAGNYYFIVRVYPHHIIRENKMIAGAGADRLQKGMRRAFGRPSNRAARLSVGTSLFTVHTHKANLAHVKAALERAKRKISGSYRIVVEEKD</sequence>
<name>A0A7G9Z2F4_9EURY</name>